<feature type="compositionally biased region" description="Acidic residues" evidence="2">
    <location>
        <begin position="943"/>
        <end position="958"/>
    </location>
</feature>
<evidence type="ECO:0000256" key="1">
    <source>
        <dbReference type="SAM" id="Coils"/>
    </source>
</evidence>
<protein>
    <submittedName>
        <fullName evidence="3">Synaptonemal complex protein, putative</fullName>
    </submittedName>
</protein>
<evidence type="ECO:0000256" key="2">
    <source>
        <dbReference type="SAM" id="MobiDB-lite"/>
    </source>
</evidence>
<dbReference type="Proteomes" id="UP000014680">
    <property type="component" value="Unassembled WGS sequence"/>
</dbReference>
<feature type="coiled-coil region" evidence="1">
    <location>
        <begin position="103"/>
        <end position="130"/>
    </location>
</feature>
<reference evidence="3 4" key="1">
    <citation type="submission" date="2012-10" db="EMBL/GenBank/DDBJ databases">
        <authorList>
            <person name="Zafar N."/>
            <person name="Inman J."/>
            <person name="Hall N."/>
            <person name="Lorenzi H."/>
            <person name="Caler E."/>
        </authorList>
    </citation>
    <scope>NUCLEOTIDE SEQUENCE [LARGE SCALE GENOMIC DNA]</scope>
    <source>
        <strain evidence="3 4">IP1</strain>
    </source>
</reference>
<dbReference type="KEGG" id="eiv:EIN_095030"/>
<feature type="coiled-coil region" evidence="1">
    <location>
        <begin position="290"/>
        <end position="441"/>
    </location>
</feature>
<organism evidence="3 4">
    <name type="scientific">Entamoeba invadens IP1</name>
    <dbReference type="NCBI Taxonomy" id="370355"/>
    <lineage>
        <taxon>Eukaryota</taxon>
        <taxon>Amoebozoa</taxon>
        <taxon>Evosea</taxon>
        <taxon>Archamoebae</taxon>
        <taxon>Mastigamoebida</taxon>
        <taxon>Entamoebidae</taxon>
        <taxon>Entamoeba</taxon>
    </lineage>
</organism>
<sequence>MSTSQERILENRVKALELVIDRVESGNIPHTLDLPSYTFPRIKTEALPSTQYTINIQPPEQFQIVSFVDEQQHQNVQPQLSDAYFKEILSTLPDEEESEDPKVEIVLKEMQRCEETIEQQKLKIIALETTLCYLNDESIEVKAVFLKQGELEMEKKVLLEKNEKLFKKCDLLTSEVESLLNVREMNANITAKLSAFKYELENLMKEKEDLVEEKKMIKESLQTAEEKLKTAERELVNTKADTEKELTRRISIVSSDKEKMYQGERSRFQTTINTVQRQLQEKDTEMEKRVQEVYGLVNTLKEQLQEKESEIEKEKERTAAAIEKSSGLIAANEETLCQIVKERETFKCQMKEQNELLQKTKAENDKMTAQISEFGNNVNTLKNNFYAEFKKERESRIVEVAKLNTTIQELTDAKSQLETQVEELKKRCETAENKCVKSVVQQTIVPNNNTQPVQSETFKQNVQAVETNLENKVVIEEPKQQVKMDEEHKVKEQEVPQLVSKEVQEVGKDLANVEVKEVQKAVDNTEELRMKKLEALPFFKPPTNNVFANKPTQQIEKKMEEENKPLAIAITKQELPIKRQPVETPVPIEKKRVETAEERQERRRRKFNMPMTPSSSSIVTTPTTLNTTVVQTQQAPVVLPKRVAAVDEVVAQQIVPQQIQPQTPQPIQQQSNVVEEKIIPTEEVKEETLSPIKAEPKATEQKVEDKTEQKTEEKVGEKVEHVEVKENVVQEQPKIEDQVKEVPQPIEVQVQPQTIQPENTLTTVKETVQLTNTIEKMDEDKGLEGTKSQPMETQQEKMEETPSTFFGFGASGSTPFFNFQKTPQSVEFGSACMDEVPVHVGMEEDDTKKEEKKTVIDESTNLVARSQFGSEMVTSATNFFTGTDFSKPTFDFGNIFNQPPKEQTPPMSFGFDELALSAPQTQSDVIGDKQVLNTVEVVNGQENAEEENAEDGDFEDNEQAEKTKKTHNEEIEVAKEIEEVVEEEDTNEEENTNARQTGNFYAQQRKIKKQQLLKRAGKPIVENKGKPKFVKTSHKKGGKK</sequence>
<proteinExistence type="predicted"/>
<feature type="region of interest" description="Disordered" evidence="2">
    <location>
        <begin position="939"/>
        <end position="1040"/>
    </location>
</feature>
<dbReference type="AlphaFoldDB" id="A0A0A1U607"/>
<evidence type="ECO:0000313" key="3">
    <source>
        <dbReference type="EMBL" id="ELP87266.1"/>
    </source>
</evidence>
<feature type="compositionally biased region" description="Basic residues" evidence="2">
    <location>
        <begin position="1005"/>
        <end position="1017"/>
    </location>
</feature>
<feature type="region of interest" description="Disordered" evidence="2">
    <location>
        <begin position="688"/>
        <end position="717"/>
    </location>
</feature>
<dbReference type="VEuPathDB" id="AmoebaDB:EIN_095030"/>
<evidence type="ECO:0000313" key="4">
    <source>
        <dbReference type="Proteomes" id="UP000014680"/>
    </source>
</evidence>
<accession>A0A0A1U607</accession>
<feature type="coiled-coil region" evidence="1">
    <location>
        <begin position="186"/>
        <end position="241"/>
    </location>
</feature>
<name>A0A0A1U607_ENTIV</name>
<feature type="compositionally biased region" description="Basic and acidic residues" evidence="2">
    <location>
        <begin position="959"/>
        <end position="978"/>
    </location>
</feature>
<keyword evidence="4" id="KW-1185">Reference proteome</keyword>
<feature type="compositionally biased region" description="Basic residues" evidence="2">
    <location>
        <begin position="1026"/>
        <end position="1040"/>
    </location>
</feature>
<dbReference type="EMBL" id="KB206860">
    <property type="protein sequence ID" value="ELP87266.1"/>
    <property type="molecule type" value="Genomic_DNA"/>
</dbReference>
<dbReference type="GeneID" id="14886338"/>
<keyword evidence="1" id="KW-0175">Coiled coil</keyword>
<gene>
    <name evidence="3" type="ORF">EIN_095030</name>
</gene>
<feature type="compositionally biased region" description="Acidic residues" evidence="2">
    <location>
        <begin position="979"/>
        <end position="991"/>
    </location>
</feature>
<dbReference type="RefSeq" id="XP_004254037.1">
    <property type="nucleotide sequence ID" value="XM_004253989.1"/>
</dbReference>